<evidence type="ECO:0000313" key="2">
    <source>
        <dbReference type="Proteomes" id="UP000800235"/>
    </source>
</evidence>
<comment type="caution">
    <text evidence="1">The sequence shown here is derived from an EMBL/GenBank/DDBJ whole genome shotgun (WGS) entry which is preliminary data.</text>
</comment>
<proteinExistence type="predicted"/>
<dbReference type="EMBL" id="MU007122">
    <property type="protein sequence ID" value="KAF2418948.1"/>
    <property type="molecule type" value="Genomic_DNA"/>
</dbReference>
<gene>
    <name evidence="1" type="ORF">EJ08DRAFT_46545</name>
</gene>
<sequence>MPFWRCFTMQEDGMRSFLLFFTYAITQHTYNFLTPIPAGTFLFHLLHSYIDQCHRTSPQNSIIKELACLKADVDPLVLTDFAYPNCFTICSDLLHCSCRIMERLEKSDLILWKKRKKHSACQLIHQISVPASYDTVMVTKVLQMEICGT</sequence>
<protein>
    <submittedName>
        <fullName evidence="1">Uncharacterized protein</fullName>
    </submittedName>
</protein>
<reference evidence="1" key="1">
    <citation type="journal article" date="2020" name="Stud. Mycol.">
        <title>101 Dothideomycetes genomes: a test case for predicting lifestyles and emergence of pathogens.</title>
        <authorList>
            <person name="Haridas S."/>
            <person name="Albert R."/>
            <person name="Binder M."/>
            <person name="Bloem J."/>
            <person name="Labutti K."/>
            <person name="Salamov A."/>
            <person name="Andreopoulos B."/>
            <person name="Baker S."/>
            <person name="Barry K."/>
            <person name="Bills G."/>
            <person name="Bluhm B."/>
            <person name="Cannon C."/>
            <person name="Castanera R."/>
            <person name="Culley D."/>
            <person name="Daum C."/>
            <person name="Ezra D."/>
            <person name="Gonzalez J."/>
            <person name="Henrissat B."/>
            <person name="Kuo A."/>
            <person name="Liang C."/>
            <person name="Lipzen A."/>
            <person name="Lutzoni F."/>
            <person name="Magnuson J."/>
            <person name="Mondo S."/>
            <person name="Nolan M."/>
            <person name="Ohm R."/>
            <person name="Pangilinan J."/>
            <person name="Park H.-J."/>
            <person name="Ramirez L."/>
            <person name="Alfaro M."/>
            <person name="Sun H."/>
            <person name="Tritt A."/>
            <person name="Yoshinaga Y."/>
            <person name="Zwiers L.-H."/>
            <person name="Turgeon B."/>
            <person name="Goodwin S."/>
            <person name="Spatafora J."/>
            <person name="Crous P."/>
            <person name="Grigoriev I."/>
        </authorList>
    </citation>
    <scope>NUCLEOTIDE SEQUENCE</scope>
    <source>
        <strain evidence="1">CBS 130266</strain>
    </source>
</reference>
<keyword evidence="2" id="KW-1185">Reference proteome</keyword>
<evidence type="ECO:0000313" key="1">
    <source>
        <dbReference type="EMBL" id="KAF2418948.1"/>
    </source>
</evidence>
<organism evidence="1 2">
    <name type="scientific">Tothia fuscella</name>
    <dbReference type="NCBI Taxonomy" id="1048955"/>
    <lineage>
        <taxon>Eukaryota</taxon>
        <taxon>Fungi</taxon>
        <taxon>Dikarya</taxon>
        <taxon>Ascomycota</taxon>
        <taxon>Pezizomycotina</taxon>
        <taxon>Dothideomycetes</taxon>
        <taxon>Pleosporomycetidae</taxon>
        <taxon>Venturiales</taxon>
        <taxon>Cylindrosympodiaceae</taxon>
        <taxon>Tothia</taxon>
    </lineage>
</organism>
<dbReference type="AlphaFoldDB" id="A0A9P4NFP5"/>
<name>A0A9P4NFP5_9PEZI</name>
<accession>A0A9P4NFP5</accession>
<dbReference type="Proteomes" id="UP000800235">
    <property type="component" value="Unassembled WGS sequence"/>
</dbReference>